<feature type="region of interest" description="Disordered" evidence="1">
    <location>
        <begin position="1"/>
        <end position="42"/>
    </location>
</feature>
<sequence length="223" mass="24827">MPVAQQETPQIEKNKLIRGETGHRRRSSVSRGKRISSSYEATGVISHPHTSVSVASFFKHIDSELPEPQRTRQLLIWCSNRAMNSELADQAPQVSSSRRKSTNSGKDPPPLSTTQTDILKRTEESLIHMLAERKADTNVYGGAGSQSGDGRPLKENEQNVKNRMREARFNGHIQQKSVHAAMEKRKRALAAWKAKGMERASAEDLDDWGIVLGEASKRNLSST</sequence>
<name>A0A1M2VD52_TRAPU</name>
<feature type="region of interest" description="Disordered" evidence="1">
    <location>
        <begin position="138"/>
        <end position="157"/>
    </location>
</feature>
<dbReference type="AlphaFoldDB" id="A0A1M2VD52"/>
<dbReference type="GO" id="GO:0000444">
    <property type="term" value="C:MIS12/MIND type complex"/>
    <property type="evidence" value="ECO:0007669"/>
    <property type="project" value="InterPro"/>
</dbReference>
<dbReference type="STRING" id="154538.A0A1M2VD52"/>
<proteinExistence type="predicted"/>
<comment type="caution">
    <text evidence="2">The sequence shown here is derived from an EMBL/GenBank/DDBJ whole genome shotgun (WGS) entry which is preliminary data.</text>
</comment>
<dbReference type="GO" id="GO:0007059">
    <property type="term" value="P:chromosome segregation"/>
    <property type="evidence" value="ECO:0007669"/>
    <property type="project" value="InterPro"/>
</dbReference>
<dbReference type="Proteomes" id="UP000184267">
    <property type="component" value="Unassembled WGS sequence"/>
</dbReference>
<accession>A0A1M2VD52</accession>
<dbReference type="InterPro" id="IPR013218">
    <property type="entry name" value="Dsn1/Mis13"/>
</dbReference>
<dbReference type="EMBL" id="MNAD01001454">
    <property type="protein sequence ID" value="OJT05504.1"/>
    <property type="molecule type" value="Genomic_DNA"/>
</dbReference>
<protein>
    <submittedName>
        <fullName evidence="2">Uncharacterized protein</fullName>
    </submittedName>
</protein>
<dbReference type="OrthoDB" id="3364649at2759"/>
<dbReference type="GO" id="GO:0051301">
    <property type="term" value="P:cell division"/>
    <property type="evidence" value="ECO:0007669"/>
    <property type="project" value="InterPro"/>
</dbReference>
<keyword evidence="3" id="KW-1185">Reference proteome</keyword>
<gene>
    <name evidence="2" type="ORF">TRAPUB_3682</name>
</gene>
<organism evidence="2 3">
    <name type="scientific">Trametes pubescens</name>
    <name type="common">White-rot fungus</name>
    <dbReference type="NCBI Taxonomy" id="154538"/>
    <lineage>
        <taxon>Eukaryota</taxon>
        <taxon>Fungi</taxon>
        <taxon>Dikarya</taxon>
        <taxon>Basidiomycota</taxon>
        <taxon>Agaricomycotina</taxon>
        <taxon>Agaricomycetes</taxon>
        <taxon>Polyporales</taxon>
        <taxon>Polyporaceae</taxon>
        <taxon>Trametes</taxon>
    </lineage>
</organism>
<dbReference type="PANTHER" id="PTHR14778:SF2">
    <property type="entry name" value="KINETOCHORE-ASSOCIATED PROTEIN DSN1 HOMOLOG"/>
    <property type="match status" value="1"/>
</dbReference>
<dbReference type="PANTHER" id="PTHR14778">
    <property type="entry name" value="KINETOCHORE-ASSOCIATED PROTEIN DSN1 HOMOLOG"/>
    <property type="match status" value="1"/>
</dbReference>
<dbReference type="Pfam" id="PF08202">
    <property type="entry name" value="MIS13"/>
    <property type="match status" value="1"/>
</dbReference>
<evidence type="ECO:0000313" key="2">
    <source>
        <dbReference type="EMBL" id="OJT05504.1"/>
    </source>
</evidence>
<evidence type="ECO:0000313" key="3">
    <source>
        <dbReference type="Proteomes" id="UP000184267"/>
    </source>
</evidence>
<feature type="compositionally biased region" description="Basic and acidic residues" evidence="1">
    <location>
        <begin position="10"/>
        <end position="22"/>
    </location>
</feature>
<evidence type="ECO:0000256" key="1">
    <source>
        <dbReference type="SAM" id="MobiDB-lite"/>
    </source>
</evidence>
<reference evidence="2 3" key="1">
    <citation type="submission" date="2016-10" db="EMBL/GenBank/DDBJ databases">
        <title>Genome sequence of the basidiomycete white-rot fungus Trametes pubescens.</title>
        <authorList>
            <person name="Makela M.R."/>
            <person name="Granchi Z."/>
            <person name="Peng M."/>
            <person name="De Vries R.P."/>
            <person name="Grigoriev I."/>
            <person name="Riley R."/>
            <person name="Hilden K."/>
        </authorList>
    </citation>
    <scope>NUCLEOTIDE SEQUENCE [LARGE SCALE GENOMIC DNA]</scope>
    <source>
        <strain evidence="2 3">FBCC735</strain>
    </source>
</reference>
<feature type="compositionally biased region" description="Basic residues" evidence="1">
    <location>
        <begin position="23"/>
        <end position="34"/>
    </location>
</feature>
<feature type="region of interest" description="Disordered" evidence="1">
    <location>
        <begin position="87"/>
        <end position="118"/>
    </location>
</feature>